<dbReference type="AlphaFoldDB" id="A0A398D1Q2"/>
<evidence type="ECO:0000256" key="3">
    <source>
        <dbReference type="ARBA" id="ARBA00011245"/>
    </source>
</evidence>
<reference evidence="14 15" key="1">
    <citation type="submission" date="2018-09" db="EMBL/GenBank/DDBJ databases">
        <title>Discovery and Ecogenomic Context for Candidatus Cryosericales, a Global Caldiserica Order Active in Thawing Permafrost.</title>
        <authorList>
            <person name="Martinez M.A."/>
            <person name="Woodcroft B.J."/>
            <person name="Ignacio Espinoza J.C."/>
            <person name="Zayed A."/>
            <person name="Singleton C.M."/>
            <person name="Boyd J."/>
            <person name="Li Y.-F."/>
            <person name="Purvine S."/>
            <person name="Maughan H."/>
            <person name="Hodgkins S.B."/>
            <person name="Anderson D."/>
            <person name="Sederholm M."/>
            <person name="Temperton B."/>
            <person name="Saleska S.R."/>
            <person name="Tyson G.W."/>
            <person name="Rich V.I."/>
        </authorList>
    </citation>
    <scope>NUCLEOTIDE SEQUENCE [LARGE SCALE GENOMIC DNA]</scope>
    <source>
        <strain evidence="14 15">SMC7</strain>
    </source>
</reference>
<protein>
    <recommendedName>
        <fullName evidence="11 13">S-adenosylmethionine:tRNA ribosyltransferase-isomerase</fullName>
        <ecNumber evidence="10 13">2.4.99.17</ecNumber>
    </recommendedName>
    <alternativeName>
        <fullName evidence="12 13">Queuosine biosynthesis protein QueA</fullName>
    </alternativeName>
</protein>
<dbReference type="Gene3D" id="3.40.1780.10">
    <property type="entry name" value="QueA-like"/>
    <property type="match status" value="1"/>
</dbReference>
<dbReference type="PANTHER" id="PTHR30307">
    <property type="entry name" value="S-ADENOSYLMETHIONINE:TRNA RIBOSYLTRANSFERASE-ISOMERASE"/>
    <property type="match status" value="1"/>
</dbReference>
<organism evidence="14 15">
    <name type="scientific">Candidatus Cryosericum terrychapinii</name>
    <dbReference type="NCBI Taxonomy" id="2290919"/>
    <lineage>
        <taxon>Bacteria</taxon>
        <taxon>Pseudomonadati</taxon>
        <taxon>Caldisericota/Cryosericota group</taxon>
        <taxon>Candidatus Cryosericota</taxon>
        <taxon>Candidatus Cryosericia</taxon>
        <taxon>Candidatus Cryosericales</taxon>
        <taxon>Candidatus Cryosericaceae</taxon>
        <taxon>Candidatus Cryosericum</taxon>
    </lineage>
</organism>
<evidence type="ECO:0000256" key="5">
    <source>
        <dbReference type="ARBA" id="ARBA00022679"/>
    </source>
</evidence>
<keyword evidence="6 13" id="KW-0949">S-adenosyl-L-methionine</keyword>
<accession>A0A398D1Q2</accession>
<keyword evidence="5 13" id="KW-0808">Transferase</keyword>
<dbReference type="InterPro" id="IPR042118">
    <property type="entry name" value="QueA_dom1"/>
</dbReference>
<comment type="subunit">
    <text evidence="3 13">Monomer.</text>
</comment>
<dbReference type="Proteomes" id="UP000266328">
    <property type="component" value="Unassembled WGS sequence"/>
</dbReference>
<evidence type="ECO:0000313" key="15">
    <source>
        <dbReference type="Proteomes" id="UP000266328"/>
    </source>
</evidence>
<dbReference type="OrthoDB" id="9805933at2"/>
<evidence type="ECO:0000256" key="1">
    <source>
        <dbReference type="ARBA" id="ARBA00004496"/>
    </source>
</evidence>
<dbReference type="GO" id="GO:0051075">
    <property type="term" value="F:S-adenosylmethionine:tRNA ribosyltransferase-isomerase activity"/>
    <property type="evidence" value="ECO:0007669"/>
    <property type="project" value="UniProtKB-EC"/>
</dbReference>
<evidence type="ECO:0000256" key="7">
    <source>
        <dbReference type="ARBA" id="ARBA00022785"/>
    </source>
</evidence>
<dbReference type="GO" id="GO:0008616">
    <property type="term" value="P:tRNA queuosine(34) biosynthetic process"/>
    <property type="evidence" value="ECO:0007669"/>
    <property type="project" value="UniProtKB-UniRule"/>
</dbReference>
<dbReference type="InterPro" id="IPR036100">
    <property type="entry name" value="QueA_sf"/>
</dbReference>
<dbReference type="UniPathway" id="UPA00392"/>
<evidence type="ECO:0000256" key="4">
    <source>
        <dbReference type="ARBA" id="ARBA00022490"/>
    </source>
</evidence>
<dbReference type="NCBIfam" id="NF001140">
    <property type="entry name" value="PRK00147.1"/>
    <property type="match status" value="1"/>
</dbReference>
<dbReference type="InterPro" id="IPR042119">
    <property type="entry name" value="QueA_dom2"/>
</dbReference>
<evidence type="ECO:0000256" key="11">
    <source>
        <dbReference type="ARBA" id="ARBA00069325"/>
    </source>
</evidence>
<keyword evidence="7 13" id="KW-0671">Queuosine biosynthesis</keyword>
<name>A0A398D1Q2_9BACT</name>
<evidence type="ECO:0000256" key="10">
    <source>
        <dbReference type="ARBA" id="ARBA00066503"/>
    </source>
</evidence>
<dbReference type="PANTHER" id="PTHR30307:SF0">
    <property type="entry name" value="S-ADENOSYLMETHIONINE:TRNA RIBOSYLTRANSFERASE-ISOMERASE"/>
    <property type="match status" value="1"/>
</dbReference>
<evidence type="ECO:0000256" key="2">
    <source>
        <dbReference type="ARBA" id="ARBA00004691"/>
    </source>
</evidence>
<keyword evidence="14" id="KW-0413">Isomerase</keyword>
<dbReference type="EC" id="2.4.99.17" evidence="10 13"/>
<comment type="pathway">
    <text evidence="2 13">tRNA modification; tRNA-queuosine biosynthesis.</text>
</comment>
<comment type="function">
    <text evidence="13">Transfers and isomerizes the ribose moiety from AdoMet to the 7-aminomethyl group of 7-deazaguanine (preQ1-tRNA) to give epoxyqueuosine (oQ-tRNA).</text>
</comment>
<proteinExistence type="inferred from homology"/>
<dbReference type="GO" id="GO:0005737">
    <property type="term" value="C:cytoplasm"/>
    <property type="evidence" value="ECO:0007669"/>
    <property type="project" value="UniProtKB-SubCell"/>
</dbReference>
<comment type="catalytic activity">
    <reaction evidence="8 13">
        <text>7-aminomethyl-7-carbaguanosine(34) in tRNA + S-adenosyl-L-methionine = epoxyqueuosine(34) in tRNA + adenine + L-methionine + 2 H(+)</text>
        <dbReference type="Rhea" id="RHEA:32155"/>
        <dbReference type="Rhea" id="RHEA-COMP:10342"/>
        <dbReference type="Rhea" id="RHEA-COMP:18582"/>
        <dbReference type="ChEBI" id="CHEBI:15378"/>
        <dbReference type="ChEBI" id="CHEBI:16708"/>
        <dbReference type="ChEBI" id="CHEBI:57844"/>
        <dbReference type="ChEBI" id="CHEBI:59789"/>
        <dbReference type="ChEBI" id="CHEBI:82833"/>
        <dbReference type="ChEBI" id="CHEBI:194443"/>
        <dbReference type="EC" id="2.4.99.17"/>
    </reaction>
</comment>
<sequence length="340" mass="38045">MNIRDFDYELPQGLIAQTPLEQRDLARLMVVDRAAGTIEHKGFRDLPSYLHPRDVIVVNDTRVNEASFACHKDATGAAIDVLLTARKSPTRFMALVRPLKRLHVGETCTVTSDVSLRLLERNDDGDATVEFSRDPYASDEFRAKARVQIPPYIKQFPDDPGAYQTVYAREPGSVAAPTAGLHFTPELLARIRDLGTDIQHVTLDVGLGTFQPVRVERVEDHHMHTERFTLPEETARAVNAARANRAAVTAIGTTVARTLESCINPDGTVRAGSGETSIFIYPPHEFHGFDHLVTNFHLPKSTLLMLVGAYMGMELMWRAYHEAISERYRFFSFGDAMLIL</sequence>
<comment type="caution">
    <text evidence="14">The sequence shown here is derived from an EMBL/GenBank/DDBJ whole genome shotgun (WGS) entry which is preliminary data.</text>
</comment>
<keyword evidence="4 13" id="KW-0963">Cytoplasm</keyword>
<dbReference type="HAMAP" id="MF_00113">
    <property type="entry name" value="QueA"/>
    <property type="match status" value="1"/>
</dbReference>
<dbReference type="SUPFAM" id="SSF111337">
    <property type="entry name" value="QueA-like"/>
    <property type="match status" value="1"/>
</dbReference>
<gene>
    <name evidence="13 14" type="primary">queA</name>
    <name evidence="14" type="ORF">SMC7_04030</name>
</gene>
<evidence type="ECO:0000256" key="6">
    <source>
        <dbReference type="ARBA" id="ARBA00022691"/>
    </source>
</evidence>
<comment type="similarity">
    <text evidence="9 13">Belongs to the QueA family.</text>
</comment>
<dbReference type="FunFam" id="3.40.1780.10:FF:000001">
    <property type="entry name" value="S-adenosylmethionine:tRNA ribosyltransferase-isomerase"/>
    <property type="match status" value="1"/>
</dbReference>
<dbReference type="RefSeq" id="WP_119089073.1">
    <property type="nucleotide sequence ID" value="NZ_QXIS01000024.1"/>
</dbReference>
<evidence type="ECO:0000256" key="8">
    <source>
        <dbReference type="ARBA" id="ARBA00052751"/>
    </source>
</evidence>
<comment type="subcellular location">
    <subcellularLocation>
        <location evidence="1 13">Cytoplasm</location>
    </subcellularLocation>
</comment>
<evidence type="ECO:0000256" key="9">
    <source>
        <dbReference type="ARBA" id="ARBA00061210"/>
    </source>
</evidence>
<evidence type="ECO:0000256" key="12">
    <source>
        <dbReference type="ARBA" id="ARBA00076160"/>
    </source>
</evidence>
<dbReference type="EMBL" id="QXIS01000024">
    <property type="protein sequence ID" value="RIE06087.1"/>
    <property type="molecule type" value="Genomic_DNA"/>
</dbReference>
<dbReference type="InterPro" id="IPR003699">
    <property type="entry name" value="QueA"/>
</dbReference>
<keyword evidence="14" id="KW-0328">Glycosyltransferase</keyword>
<evidence type="ECO:0000313" key="14">
    <source>
        <dbReference type="EMBL" id="RIE06087.1"/>
    </source>
</evidence>
<dbReference type="NCBIfam" id="TIGR00113">
    <property type="entry name" value="queA"/>
    <property type="match status" value="1"/>
</dbReference>
<keyword evidence="15" id="KW-1185">Reference proteome</keyword>
<dbReference type="Gene3D" id="2.40.10.240">
    <property type="entry name" value="QueA-like"/>
    <property type="match status" value="1"/>
</dbReference>
<dbReference type="Pfam" id="PF02547">
    <property type="entry name" value="Queuosine_synth"/>
    <property type="match status" value="1"/>
</dbReference>
<evidence type="ECO:0000256" key="13">
    <source>
        <dbReference type="HAMAP-Rule" id="MF_00113"/>
    </source>
</evidence>